<dbReference type="OrthoDB" id="9765926at2"/>
<evidence type="ECO:0000313" key="3">
    <source>
        <dbReference type="Proteomes" id="UP000253436"/>
    </source>
</evidence>
<dbReference type="NCBIfam" id="NF038133">
    <property type="entry name" value="choice_anch_L"/>
    <property type="match status" value="1"/>
</dbReference>
<evidence type="ECO:0000256" key="1">
    <source>
        <dbReference type="SAM" id="SignalP"/>
    </source>
</evidence>
<dbReference type="Proteomes" id="UP000253436">
    <property type="component" value="Unassembled WGS sequence"/>
</dbReference>
<keyword evidence="3" id="KW-1185">Reference proteome</keyword>
<organism evidence="2 3">
    <name type="scientific">Winogradskyella arenosi</name>
    <dbReference type="NCBI Taxonomy" id="533325"/>
    <lineage>
        <taxon>Bacteria</taxon>
        <taxon>Pseudomonadati</taxon>
        <taxon>Bacteroidota</taxon>
        <taxon>Flavobacteriia</taxon>
        <taxon>Flavobacteriales</taxon>
        <taxon>Flavobacteriaceae</taxon>
        <taxon>Winogradskyella</taxon>
    </lineage>
</organism>
<accession>A0A368ZH58</accession>
<dbReference type="InterPro" id="IPR026341">
    <property type="entry name" value="T9SS_type_B"/>
</dbReference>
<protein>
    <submittedName>
        <fullName evidence="2">Gliding motility-associated-like protein</fullName>
    </submittedName>
</protein>
<evidence type="ECO:0000313" key="2">
    <source>
        <dbReference type="EMBL" id="RCW92199.1"/>
    </source>
</evidence>
<dbReference type="RefSeq" id="WP_114308877.1">
    <property type="nucleotide sequence ID" value="NZ_QPJO01000002.1"/>
</dbReference>
<reference evidence="2 3" key="1">
    <citation type="submission" date="2018-07" db="EMBL/GenBank/DDBJ databases">
        <title>Genomic Encyclopedia of Type Strains, Phase III (KMG-III): the genomes of soil and plant-associated and newly described type strains.</title>
        <authorList>
            <person name="Whitman W."/>
        </authorList>
    </citation>
    <scope>NUCLEOTIDE SEQUENCE [LARGE SCALE GENOMIC DNA]</scope>
    <source>
        <strain evidence="2 3">CECT 7958</strain>
    </source>
</reference>
<name>A0A368ZH58_9FLAO</name>
<feature type="signal peptide" evidence="1">
    <location>
        <begin position="1"/>
        <end position="20"/>
    </location>
</feature>
<dbReference type="InterPro" id="IPR049804">
    <property type="entry name" value="Choice_anch_L"/>
</dbReference>
<comment type="caution">
    <text evidence="2">The sequence shown here is derived from an EMBL/GenBank/DDBJ whole genome shotgun (WGS) entry which is preliminary data.</text>
</comment>
<proteinExistence type="predicted"/>
<gene>
    <name evidence="2" type="ORF">DFQ08_102222</name>
</gene>
<keyword evidence="1" id="KW-0732">Signal</keyword>
<dbReference type="Pfam" id="PF13585">
    <property type="entry name" value="CHU_C"/>
    <property type="match status" value="1"/>
</dbReference>
<sequence length="1614" mass="179216">MKKKSTLLFFALFLYLFSYAQQITTDNTQQPNTLIQNLVGSDCITVDNIASPINGQSNAIVSYGTFYKDNSNFPLQSGLILSTGRVNSAGNTVISEDLNEGQIDWGTDPDLLDVVGIDQTLNATTIEFDFSSPNNFIAFNYLFASDEYQQEYPCNFKDVFAILIKEVGSSDSYVNIAVVPETTTEVSTNSIHPNITGFCEAENETYFEGYNVGDTNFNGRTAVLTARADIIANTNYHIKFIIADHIDQRFDSAVFIEAEGFGNSIDLGPDQSICGSDLTLEADINNPAATYTWFLNENPIVGETNSSLDVNVSGTYDLEISLPTSSGTCTLSDSVEIEIIPFQDAAPIDTWLVCNPFESDGTFTFDFTEKNDEIYANLPSTNYNISYHLNLEDAENNSNAIVGPYVNTERLETIYVRIESLSGDCLQIGLFDLIVSDSPDSLEYTIDVCNGELVEQVFASLNYLSNVVSNFDLNTTVYFYLTEADALNSENELSEFPNLESEPDLFYAKIESEAYICPSIVPIHLDYIPQTDLGIDRYIFDLCIDPNYSEEENGQTYDYDSLVIDHNLDFVLETFENDYPGAYAIIEQLIGSGNPRMHATSSNQFSIAVAIRYIDENCPTRIPMEIHKNLLFNIFGRGVIIQECDDPSNDGLIDVLLSELIEELKSGYNQIDLVLYETESDRDNQINPLNPNTVLTLAHEAVLYAQSSNNGCTYNFTVTHFINSVINIPPTTLDFCGNLDPVTNLTSIATPALKTTYLNNANIVGSVNFYLSYEDALNETNEITDTFETNGNQQTFYLRVVNQFAENNCPSITTLELNITSATEASDPQPLIICDDDQDGFSTINLEAVIPELANSATDLDFSFYETYDDAVANTNPISNPNQYNTASIAIFIRAQVQGTDCFSIFNYNIQVYANPQLLPIADYIYCTPDVNADPEILLETQDFSIINGQTDMQVLYFETENDAIDRINAIDKDVAYLPVTNPQTIFVRLENALGNSCYKIAPMQIEVRQAPIYTVPTDVFECDVNSTGFVTTDLSEKILEIHQGSPTELNTTFHLTPLNAEMGSNALPLNYTSIANPQLIYARILNINSGCYAIETFSINTLALPDVQYGKSLTACANNNDFALEWNLTQIELEVLEGRQYNIGFTYFESENDLLSNSNPISNPEAYTNITAPQTVYVRINNATTGCFDYVPFELIINSPPEINPISTYALCANPENSVDLNEITSLLVDNTYNLALQYFSNENDAQSNTNPLSLNHIYTNTAEILYVRLEYTTTHCYAIHPIQLEIYPLPITYTPNALETCDDDTDGYALFQLDQQNSDILGNQNPDDYTLNYYTTAEDAIAHTNAINTSYNAYNGQIIYVRLEHNSTGCFATTQFAVTVNPIPFAAITDQVLCINDGPLVVSADTNIATDTYLWSTGASASEIEITEVGTYTVTITNALGCQNSSTFNVTVSETAEIDVVETVDFSDPNNITLSVHGIGNYLYQLNDDPFQSASVFYNVPIGLNTLTVRDLNGCGNLSYEVVVIDTPKHMTPNNDGDFDTWHITGVETLPGTVISIYDRTGKLLTQLRHDSPGWDGRYNNSNMPAGDYWFVANVIQNGEQFQVKGHFALRR</sequence>
<dbReference type="EMBL" id="QPJO01000002">
    <property type="protein sequence ID" value="RCW92199.1"/>
    <property type="molecule type" value="Genomic_DNA"/>
</dbReference>
<feature type="chain" id="PRO_5016959136" evidence="1">
    <location>
        <begin position="21"/>
        <end position="1614"/>
    </location>
</feature>
<dbReference type="NCBIfam" id="TIGR04131">
    <property type="entry name" value="Bac_Flav_CTERM"/>
    <property type="match status" value="1"/>
</dbReference>